<feature type="transmembrane region" description="Helical" evidence="1">
    <location>
        <begin position="114"/>
        <end position="132"/>
    </location>
</feature>
<keyword evidence="1" id="KW-1133">Transmembrane helix</keyword>
<keyword evidence="1" id="KW-0472">Membrane</keyword>
<comment type="caution">
    <text evidence="2">The sequence shown here is derived from an EMBL/GenBank/DDBJ whole genome shotgun (WGS) entry which is preliminary data.</text>
</comment>
<name>A0A264W488_9BACL</name>
<feature type="transmembrane region" description="Helical" evidence="1">
    <location>
        <begin position="217"/>
        <end position="241"/>
    </location>
</feature>
<proteinExistence type="predicted"/>
<feature type="transmembrane region" description="Helical" evidence="1">
    <location>
        <begin position="297"/>
        <end position="317"/>
    </location>
</feature>
<reference evidence="2 3" key="1">
    <citation type="submission" date="2017-07" db="EMBL/GenBank/DDBJ databases">
        <title>Tetzosporium hominis gen.nov. sp.nov.</title>
        <authorList>
            <person name="Tetz G."/>
            <person name="Tetz V."/>
        </authorList>
    </citation>
    <scope>NUCLEOTIDE SEQUENCE [LARGE SCALE GENOMIC DNA]</scope>
    <source>
        <strain evidence="2 3">VT-49</strain>
    </source>
</reference>
<sequence>MKRSIQMAGAFVGLIVGAGFASGQEILQYFTSFGYWGIAGGVLATALFAFLGMTLAQLGSQLKTTSHKGVIYHIGGRYIGAILDVLITFFLFGVAVVMFAGAGSTFEQMFGLDARIGSIIMVVLTILTLLLNLQSILNLIASITPYLLLVILIILGYSLATMDLSFGQAHELATQQPAAAGNWFLGALLYVSYNIACGAALLIVMGGAEKDRRIAGIGGALGGMLLGLMIILVNITLFVKVDTIAGVDLPTLELATQIHPVVGLLMAIALLGMIYNTAVGMFYSFTVRFVAPDHKSFKFVIVLVGIAGYVASLVGFTTLVGKVYSTVGYLGFALMATIIVAWFKGRKTVH</sequence>
<evidence type="ECO:0000313" key="3">
    <source>
        <dbReference type="Proteomes" id="UP000217065"/>
    </source>
</evidence>
<feature type="transmembrane region" description="Helical" evidence="1">
    <location>
        <begin position="180"/>
        <end position="205"/>
    </location>
</feature>
<dbReference type="PANTHER" id="PTHR37814">
    <property type="entry name" value="CONSERVED MEMBRANE PROTEIN"/>
    <property type="match status" value="1"/>
</dbReference>
<evidence type="ECO:0000256" key="1">
    <source>
        <dbReference type="SAM" id="Phobius"/>
    </source>
</evidence>
<feature type="transmembrane region" description="Helical" evidence="1">
    <location>
        <begin position="323"/>
        <end position="343"/>
    </location>
</feature>
<dbReference type="PANTHER" id="PTHR37814:SF1">
    <property type="entry name" value="MEMBRANE PROTEIN"/>
    <property type="match status" value="1"/>
</dbReference>
<feature type="transmembrane region" description="Helical" evidence="1">
    <location>
        <begin position="261"/>
        <end position="285"/>
    </location>
</feature>
<dbReference type="OrthoDB" id="4424890at2"/>
<organism evidence="2 3">
    <name type="scientific">Tetzosporium hominis</name>
    <dbReference type="NCBI Taxonomy" id="2020506"/>
    <lineage>
        <taxon>Bacteria</taxon>
        <taxon>Bacillati</taxon>
        <taxon>Bacillota</taxon>
        <taxon>Bacilli</taxon>
        <taxon>Bacillales</taxon>
        <taxon>Caryophanaceae</taxon>
        <taxon>Tetzosporium</taxon>
    </lineage>
</organism>
<dbReference type="InterPro" id="IPR038728">
    <property type="entry name" value="YkvI-like"/>
</dbReference>
<gene>
    <name evidence="2" type="ORF">CF394_06270</name>
</gene>
<dbReference type="Proteomes" id="UP000217065">
    <property type="component" value="Unassembled WGS sequence"/>
</dbReference>
<dbReference type="RefSeq" id="WP_094942381.1">
    <property type="nucleotide sequence ID" value="NZ_NOKQ01000196.1"/>
</dbReference>
<dbReference type="EMBL" id="NOKQ01000196">
    <property type="protein sequence ID" value="OZS78361.1"/>
    <property type="molecule type" value="Genomic_DNA"/>
</dbReference>
<keyword evidence="3" id="KW-1185">Reference proteome</keyword>
<accession>A0A264W488</accession>
<keyword evidence="1" id="KW-0812">Transmembrane</keyword>
<feature type="transmembrane region" description="Helical" evidence="1">
    <location>
        <begin position="33"/>
        <end position="58"/>
    </location>
</feature>
<feature type="transmembrane region" description="Helical" evidence="1">
    <location>
        <begin position="139"/>
        <end position="160"/>
    </location>
</feature>
<feature type="transmembrane region" description="Helical" evidence="1">
    <location>
        <begin position="78"/>
        <end position="102"/>
    </location>
</feature>
<evidence type="ECO:0008006" key="4">
    <source>
        <dbReference type="Google" id="ProtNLM"/>
    </source>
</evidence>
<evidence type="ECO:0000313" key="2">
    <source>
        <dbReference type="EMBL" id="OZS78361.1"/>
    </source>
</evidence>
<dbReference type="AlphaFoldDB" id="A0A264W488"/>
<protein>
    <recommendedName>
        <fullName evidence="4">Transporter</fullName>
    </recommendedName>
</protein>